<dbReference type="PROSITE" id="PS50059">
    <property type="entry name" value="FKBP_PPIASE"/>
    <property type="match status" value="1"/>
</dbReference>
<comment type="catalytic activity">
    <reaction evidence="1 8 9">
        <text>[protein]-peptidylproline (omega=180) = [protein]-peptidylproline (omega=0)</text>
        <dbReference type="Rhea" id="RHEA:16237"/>
        <dbReference type="Rhea" id="RHEA-COMP:10747"/>
        <dbReference type="Rhea" id="RHEA-COMP:10748"/>
        <dbReference type="ChEBI" id="CHEBI:83833"/>
        <dbReference type="ChEBI" id="CHEBI:83834"/>
        <dbReference type="EC" id="5.2.1.8"/>
    </reaction>
</comment>
<organism evidence="12 13">
    <name type="scientific">Candidatus Iainarchaeum sp</name>
    <dbReference type="NCBI Taxonomy" id="3101447"/>
    <lineage>
        <taxon>Archaea</taxon>
        <taxon>Candidatus Iainarchaeota</taxon>
        <taxon>Candidatus Iainarchaeia</taxon>
        <taxon>Candidatus Iainarchaeales</taxon>
        <taxon>Candidatus Iainarchaeaceae</taxon>
        <taxon>Candidatus Iainarchaeum</taxon>
    </lineage>
</organism>
<evidence type="ECO:0000256" key="9">
    <source>
        <dbReference type="RuleBase" id="RU003915"/>
    </source>
</evidence>
<dbReference type="EC" id="5.2.1.8" evidence="9"/>
<evidence type="ECO:0000313" key="13">
    <source>
        <dbReference type="Proteomes" id="UP000732298"/>
    </source>
</evidence>
<accession>A0A8T3YJ08</accession>
<dbReference type="EMBL" id="JACQPB010000025">
    <property type="protein sequence ID" value="MBI4210243.1"/>
    <property type="molecule type" value="Genomic_DNA"/>
</dbReference>
<keyword evidence="7 8" id="KW-0413">Isomerase</keyword>
<evidence type="ECO:0000313" key="12">
    <source>
        <dbReference type="EMBL" id="MBI4210243.1"/>
    </source>
</evidence>
<dbReference type="Pfam" id="PF00254">
    <property type="entry name" value="FKBP_C"/>
    <property type="match status" value="1"/>
</dbReference>
<comment type="subcellular location">
    <subcellularLocation>
        <location evidence="2">Cytoplasm</location>
    </subcellularLocation>
</comment>
<keyword evidence="5 8" id="KW-0697">Rotamase</keyword>
<dbReference type="Proteomes" id="UP000732298">
    <property type="component" value="Unassembled WGS sequence"/>
</dbReference>
<dbReference type="SUPFAM" id="SSF54534">
    <property type="entry name" value="FKBP-like"/>
    <property type="match status" value="1"/>
</dbReference>
<dbReference type="AlphaFoldDB" id="A0A8T3YJ08"/>
<gene>
    <name evidence="12" type="ORF">HY544_01920</name>
</gene>
<feature type="region of interest" description="Disordered" evidence="10">
    <location>
        <begin position="24"/>
        <end position="44"/>
    </location>
</feature>
<dbReference type="GO" id="GO:0042026">
    <property type="term" value="P:protein refolding"/>
    <property type="evidence" value="ECO:0007669"/>
    <property type="project" value="UniProtKB-ARBA"/>
</dbReference>
<evidence type="ECO:0000256" key="2">
    <source>
        <dbReference type="ARBA" id="ARBA00004496"/>
    </source>
</evidence>
<sequence length="187" mass="19289">MMKATPVVLLLAISLLLAGCGQPQGQAQGGTQQGSAQSGVAPGGVDGLAVEKGDAVKAEYVGSHTDGTVFDKSEGRGPLEFVAGAGQMIQGFDEAVIGMKLNEEKTVTIPPEKAYGTADTARKAQVPLEQIQGDGNISIGSDIYSEGTKVGTVTEINGGMATISMMHPLAGKTLKFWIKIVDIKKEA</sequence>
<dbReference type="GO" id="GO:0005737">
    <property type="term" value="C:cytoplasm"/>
    <property type="evidence" value="ECO:0007669"/>
    <property type="project" value="UniProtKB-SubCell"/>
</dbReference>
<dbReference type="Gene3D" id="3.10.50.40">
    <property type="match status" value="1"/>
</dbReference>
<evidence type="ECO:0000256" key="8">
    <source>
        <dbReference type="PROSITE-ProRule" id="PRU00277"/>
    </source>
</evidence>
<dbReference type="PROSITE" id="PS51257">
    <property type="entry name" value="PROKAR_LIPOPROTEIN"/>
    <property type="match status" value="1"/>
</dbReference>
<feature type="domain" description="PPIase FKBP-type" evidence="11">
    <location>
        <begin position="53"/>
        <end position="127"/>
    </location>
</feature>
<dbReference type="PANTHER" id="PTHR47861">
    <property type="entry name" value="FKBP-TYPE PEPTIDYL-PROLYL CIS-TRANS ISOMERASE SLYD"/>
    <property type="match status" value="1"/>
</dbReference>
<protein>
    <recommendedName>
        <fullName evidence="9">Peptidyl-prolyl cis-trans isomerase</fullName>
        <ecNumber evidence="9">5.2.1.8</ecNumber>
    </recommendedName>
</protein>
<evidence type="ECO:0000256" key="6">
    <source>
        <dbReference type="ARBA" id="ARBA00023186"/>
    </source>
</evidence>
<dbReference type="GO" id="GO:0003755">
    <property type="term" value="F:peptidyl-prolyl cis-trans isomerase activity"/>
    <property type="evidence" value="ECO:0007669"/>
    <property type="project" value="UniProtKB-UniRule"/>
</dbReference>
<reference evidence="12" key="1">
    <citation type="submission" date="2020-07" db="EMBL/GenBank/DDBJ databases">
        <title>Huge and variable diversity of episymbiotic CPR bacteria and DPANN archaea in groundwater ecosystems.</title>
        <authorList>
            <person name="He C.Y."/>
            <person name="Keren R."/>
            <person name="Whittaker M."/>
            <person name="Farag I.F."/>
            <person name="Doudna J."/>
            <person name="Cate J.H.D."/>
            <person name="Banfield J.F."/>
        </authorList>
    </citation>
    <scope>NUCLEOTIDE SEQUENCE</scope>
    <source>
        <strain evidence="12">NC_groundwater_1296_Ag_S-0.2um_52_80</strain>
    </source>
</reference>
<comment type="similarity">
    <text evidence="3 9">Belongs to the FKBP-type PPIase family.</text>
</comment>
<evidence type="ECO:0000256" key="4">
    <source>
        <dbReference type="ARBA" id="ARBA00022490"/>
    </source>
</evidence>
<dbReference type="InterPro" id="IPR001179">
    <property type="entry name" value="PPIase_FKBP_dom"/>
</dbReference>
<comment type="caution">
    <text evidence="12">The sequence shown here is derived from an EMBL/GenBank/DDBJ whole genome shotgun (WGS) entry which is preliminary data.</text>
</comment>
<evidence type="ECO:0000256" key="10">
    <source>
        <dbReference type="SAM" id="MobiDB-lite"/>
    </source>
</evidence>
<evidence type="ECO:0000256" key="1">
    <source>
        <dbReference type="ARBA" id="ARBA00000971"/>
    </source>
</evidence>
<proteinExistence type="inferred from homology"/>
<evidence type="ECO:0000256" key="7">
    <source>
        <dbReference type="ARBA" id="ARBA00023235"/>
    </source>
</evidence>
<dbReference type="PANTHER" id="PTHR47861:SF3">
    <property type="entry name" value="FKBP-TYPE PEPTIDYL-PROLYL CIS-TRANS ISOMERASE SLYD"/>
    <property type="match status" value="1"/>
</dbReference>
<evidence type="ECO:0000256" key="3">
    <source>
        <dbReference type="ARBA" id="ARBA00006577"/>
    </source>
</evidence>
<keyword evidence="6" id="KW-0143">Chaperone</keyword>
<evidence type="ECO:0000256" key="5">
    <source>
        <dbReference type="ARBA" id="ARBA00023110"/>
    </source>
</evidence>
<dbReference type="InterPro" id="IPR046357">
    <property type="entry name" value="PPIase_dom_sf"/>
</dbReference>
<evidence type="ECO:0000259" key="11">
    <source>
        <dbReference type="PROSITE" id="PS50059"/>
    </source>
</evidence>
<name>A0A8T3YJ08_9ARCH</name>
<keyword evidence="4" id="KW-0963">Cytoplasm</keyword>